<name>A0ABS6QBP3_9PSED</name>
<dbReference type="RefSeq" id="WP_186674498.1">
    <property type="nucleotide sequence ID" value="NZ_JABWRZ020000001.1"/>
</dbReference>
<dbReference type="Proteomes" id="UP000609530">
    <property type="component" value="Unassembled WGS sequence"/>
</dbReference>
<gene>
    <name evidence="1" type="ORF">HU760_013485</name>
</gene>
<reference evidence="1 2" key="1">
    <citation type="journal article" date="2020" name="Microorganisms">
        <title>Reliable Identification of Environmental Pseudomonas Isolates Using the rpoD Gene.</title>
        <authorList>
            <consortium name="The Broad Institute Genome Sequencing Platform"/>
            <person name="Girard L."/>
            <person name="Lood C."/>
            <person name="Rokni-Zadeh H."/>
            <person name="van Noort V."/>
            <person name="Lavigne R."/>
            <person name="De Mot R."/>
        </authorList>
    </citation>
    <scope>NUCLEOTIDE SEQUENCE [LARGE SCALE GENOMIC DNA]</scope>
    <source>
        <strain evidence="1 2">RD9SR1</strain>
    </source>
</reference>
<accession>A0ABS6QBP3</accession>
<evidence type="ECO:0000313" key="2">
    <source>
        <dbReference type="Proteomes" id="UP000609530"/>
    </source>
</evidence>
<protein>
    <submittedName>
        <fullName evidence="1">Uncharacterized protein</fullName>
    </submittedName>
</protein>
<keyword evidence="2" id="KW-1185">Reference proteome</keyword>
<sequence length="76" mass="8752">MFIEVDDRAGQQFTVQRVPAREITNDDTVVYWNGTRLVSRSVTASNRHPSGRWYLALEQYGHELLPSGQYIGRLVE</sequence>
<dbReference type="EMBL" id="JABWRZ020000001">
    <property type="protein sequence ID" value="MBV4491603.1"/>
    <property type="molecule type" value="Genomic_DNA"/>
</dbReference>
<comment type="caution">
    <text evidence="1">The sequence shown here is derived from an EMBL/GenBank/DDBJ whole genome shotgun (WGS) entry which is preliminary data.</text>
</comment>
<organism evidence="1 2">
    <name type="scientific">Pseudomonas oryzicola</name>
    <dbReference type="NCBI Taxonomy" id="485876"/>
    <lineage>
        <taxon>Bacteria</taxon>
        <taxon>Pseudomonadati</taxon>
        <taxon>Pseudomonadota</taxon>
        <taxon>Gammaproteobacteria</taxon>
        <taxon>Pseudomonadales</taxon>
        <taxon>Pseudomonadaceae</taxon>
        <taxon>Pseudomonas</taxon>
    </lineage>
</organism>
<proteinExistence type="predicted"/>
<evidence type="ECO:0000313" key="1">
    <source>
        <dbReference type="EMBL" id="MBV4491603.1"/>
    </source>
</evidence>